<dbReference type="Gene3D" id="3.90.10.10">
    <property type="entry name" value="Cytochrome C3"/>
    <property type="match status" value="2"/>
</dbReference>
<gene>
    <name evidence="2" type="ORF">MNBD_NITROSPINAE05-289</name>
</gene>
<keyword evidence="1" id="KW-1133">Transmembrane helix</keyword>
<proteinExistence type="predicted"/>
<evidence type="ECO:0000256" key="1">
    <source>
        <dbReference type="SAM" id="Phobius"/>
    </source>
</evidence>
<sequence>MNDNKFDHNHNRYDRPDFPYKCGRGVLWLKQCHQGPTLKGLCGGTTECSPYIDNEQWICNRPLIAGGPCEEGPSVDGKCCKRHPPCVPKHSLNVYRRRLSIIAVGLVFALISVSWVMDQLQKNYYSFDAGPISSSHISFVEKDGCQVCHESHKKSGFSWLKAAVTEMPVSSKCGDCHVFGGPEFKAHNGDIKKEPKLQETHCLMCHREHRGEEFSTRKFTSQQCNFCHEEQFQNFSNGHPEFTSDYPHAGRDSIKFSHVTHLEKYFLEPKYSRKSPVGCVGCHKLVDEQNMDSGKFEEICASCHESQILSKDLVLLRLPELDKNRIDRKTVMKACGILRGSPAAGNEDEEFLSISTDTPSLTTAYLLNIPDDDPTGYSLKLQDLIVSLAKESTMPIAKLIDEHSPMPIAEKMLAGLNPEVIKRAACAWGLNLEYDPPAKASFGGWYADLLEVRYTPVNHKDPVALSWIKFALDVPENETDEIRKTRAIAMRDQMLSSKEGVGGCMKCHTIDALLSEDQKENLSIHWGYRGFQSPAYTQYSHKSHMDVVRKGNPCQTCHVLNKESTHGSSSNKPGSDKITFNKADKKPIASNFNSINRNTCSQCHTNGKVRQDCQLCHLYHLEPGYKGNVLLTEIQPKPFQ</sequence>
<accession>A0A3B1CQW2</accession>
<protein>
    <submittedName>
        <fullName evidence="2">Uncharacterized protein</fullName>
    </submittedName>
</protein>
<keyword evidence="1" id="KW-0472">Membrane</keyword>
<organism evidence="2">
    <name type="scientific">hydrothermal vent metagenome</name>
    <dbReference type="NCBI Taxonomy" id="652676"/>
    <lineage>
        <taxon>unclassified sequences</taxon>
        <taxon>metagenomes</taxon>
        <taxon>ecological metagenomes</taxon>
    </lineage>
</organism>
<dbReference type="InterPro" id="IPR036280">
    <property type="entry name" value="Multihaem_cyt_sf"/>
</dbReference>
<keyword evidence="1" id="KW-0812">Transmembrane</keyword>
<dbReference type="SUPFAM" id="SSF48695">
    <property type="entry name" value="Multiheme cytochromes"/>
    <property type="match status" value="2"/>
</dbReference>
<evidence type="ECO:0000313" key="2">
    <source>
        <dbReference type="EMBL" id="VAX30702.1"/>
    </source>
</evidence>
<reference evidence="2" key="1">
    <citation type="submission" date="2018-06" db="EMBL/GenBank/DDBJ databases">
        <authorList>
            <person name="Zhirakovskaya E."/>
        </authorList>
    </citation>
    <scope>NUCLEOTIDE SEQUENCE</scope>
</reference>
<feature type="transmembrane region" description="Helical" evidence="1">
    <location>
        <begin position="99"/>
        <end position="117"/>
    </location>
</feature>
<dbReference type="AlphaFoldDB" id="A0A3B1CQW2"/>
<dbReference type="EMBL" id="UOGG01000126">
    <property type="protein sequence ID" value="VAX30702.1"/>
    <property type="molecule type" value="Genomic_DNA"/>
</dbReference>
<name>A0A3B1CQW2_9ZZZZ</name>